<accession>A0A2A2G9I8</accession>
<dbReference type="OrthoDB" id="1524313at2"/>
<evidence type="ECO:0000313" key="3">
    <source>
        <dbReference type="Proteomes" id="UP000218831"/>
    </source>
</evidence>
<comment type="caution">
    <text evidence="2">The sequence shown here is derived from an EMBL/GenBank/DDBJ whole genome shotgun (WGS) entry which is preliminary data.</text>
</comment>
<proteinExistence type="predicted"/>
<keyword evidence="1" id="KW-1133">Transmembrane helix</keyword>
<protein>
    <recommendedName>
        <fullName evidence="4">Glycerophosphoryl diester phosphodiesterase membrane domain-containing protein</fullName>
    </recommendedName>
</protein>
<name>A0A2A2G9I8_9BACT</name>
<dbReference type="Proteomes" id="UP000218831">
    <property type="component" value="Unassembled WGS sequence"/>
</dbReference>
<sequence length="217" mass="24470">MQQLSIDLAALFKFSFQQYKSYASFIIGAVLTFIVLAVVPQIYFMMRAPENPTMQTQFFSFLLTAVQLFLSLGFTKLMLMLVQDAYVTVADMFNNFRIFLSYFVASFIYGLAVSMGLFLLIAPGIWIAIRFQFFPYFIIENGDSSFTALQKSYNLSQDLLLELFVFGVAVVFLNLIGALLLGVGVIFTYPLTTMATAIIYRSLIEESDTIPASSYQT</sequence>
<dbReference type="PANTHER" id="PTHR40076:SF1">
    <property type="entry name" value="MEMBRANE PROTEIN"/>
    <property type="match status" value="1"/>
</dbReference>
<dbReference type="AlphaFoldDB" id="A0A2A2G9I8"/>
<dbReference type="PANTHER" id="PTHR40076">
    <property type="entry name" value="MEMBRANE PROTEIN-RELATED"/>
    <property type="match status" value="1"/>
</dbReference>
<evidence type="ECO:0000256" key="1">
    <source>
        <dbReference type="SAM" id="Phobius"/>
    </source>
</evidence>
<dbReference type="InterPro" id="IPR010380">
    <property type="entry name" value="DUF975"/>
</dbReference>
<reference evidence="2 3" key="1">
    <citation type="submission" date="2017-08" db="EMBL/GenBank/DDBJ databases">
        <title>Aliifodinibius alkalisoli sp. nov., isolated from saline alkaline soil.</title>
        <authorList>
            <person name="Liu D."/>
            <person name="Zhang G."/>
        </authorList>
    </citation>
    <scope>NUCLEOTIDE SEQUENCE [LARGE SCALE GENOMIC DNA]</scope>
    <source>
        <strain evidence="2 3">WN023</strain>
    </source>
</reference>
<dbReference type="EMBL" id="NSKE01000004">
    <property type="protein sequence ID" value="PAU94406.1"/>
    <property type="molecule type" value="Genomic_DNA"/>
</dbReference>
<feature type="transmembrane region" description="Helical" evidence="1">
    <location>
        <begin position="159"/>
        <end position="187"/>
    </location>
</feature>
<evidence type="ECO:0008006" key="4">
    <source>
        <dbReference type="Google" id="ProtNLM"/>
    </source>
</evidence>
<feature type="transmembrane region" description="Helical" evidence="1">
    <location>
        <begin position="22"/>
        <end position="46"/>
    </location>
</feature>
<dbReference type="RefSeq" id="WP_095605947.1">
    <property type="nucleotide sequence ID" value="NZ_NSKE01000004.1"/>
</dbReference>
<feature type="transmembrane region" description="Helical" evidence="1">
    <location>
        <begin position="99"/>
        <end position="129"/>
    </location>
</feature>
<feature type="transmembrane region" description="Helical" evidence="1">
    <location>
        <begin position="58"/>
        <end position="79"/>
    </location>
</feature>
<organism evidence="2 3">
    <name type="scientific">Fodinibius salipaludis</name>
    <dbReference type="NCBI Taxonomy" id="2032627"/>
    <lineage>
        <taxon>Bacteria</taxon>
        <taxon>Pseudomonadati</taxon>
        <taxon>Balneolota</taxon>
        <taxon>Balneolia</taxon>
        <taxon>Balneolales</taxon>
        <taxon>Balneolaceae</taxon>
        <taxon>Fodinibius</taxon>
    </lineage>
</organism>
<keyword evidence="1" id="KW-0472">Membrane</keyword>
<keyword evidence="3" id="KW-1185">Reference proteome</keyword>
<keyword evidence="1" id="KW-0812">Transmembrane</keyword>
<gene>
    <name evidence="2" type="ORF">CK503_06290</name>
</gene>
<evidence type="ECO:0000313" key="2">
    <source>
        <dbReference type="EMBL" id="PAU94406.1"/>
    </source>
</evidence>